<name>A0A7X0D3S6_9HYPH</name>
<dbReference type="GO" id="GO:0016787">
    <property type="term" value="F:hydrolase activity"/>
    <property type="evidence" value="ECO:0007669"/>
    <property type="project" value="InterPro"/>
</dbReference>
<accession>A0A7X0D3S6</accession>
<gene>
    <name evidence="2" type="ORF">HNQ72_005639</name>
</gene>
<evidence type="ECO:0000313" key="2">
    <source>
        <dbReference type="EMBL" id="MBB6165791.1"/>
    </source>
</evidence>
<dbReference type="Gene3D" id="3.60.21.10">
    <property type="match status" value="2"/>
</dbReference>
<keyword evidence="3" id="KW-1185">Reference proteome</keyword>
<dbReference type="AlphaFoldDB" id="A0A7X0D3S6"/>
<feature type="domain" description="Calcineurin-like phosphoesterase" evidence="1">
    <location>
        <begin position="1"/>
        <end position="315"/>
    </location>
</feature>
<organism evidence="2 3">
    <name type="scientific">Rhizobium wenxiniae</name>
    <dbReference type="NCBI Taxonomy" id="1737357"/>
    <lineage>
        <taxon>Bacteria</taxon>
        <taxon>Pseudomonadati</taxon>
        <taxon>Pseudomonadota</taxon>
        <taxon>Alphaproteobacteria</taxon>
        <taxon>Hyphomicrobiales</taxon>
        <taxon>Rhizobiaceae</taxon>
        <taxon>Rhizobium/Agrobacterium group</taxon>
        <taxon>Rhizobium</taxon>
    </lineage>
</organism>
<evidence type="ECO:0000313" key="3">
    <source>
        <dbReference type="Proteomes" id="UP000547879"/>
    </source>
</evidence>
<dbReference type="EMBL" id="JACHEG010000011">
    <property type="protein sequence ID" value="MBB6165791.1"/>
    <property type="molecule type" value="Genomic_DNA"/>
</dbReference>
<dbReference type="RefSeq" id="WP_183997349.1">
    <property type="nucleotide sequence ID" value="NZ_BMHW01000013.1"/>
</dbReference>
<dbReference type="Pfam" id="PF00149">
    <property type="entry name" value="Metallophos"/>
    <property type="match status" value="1"/>
</dbReference>
<dbReference type="Proteomes" id="UP000547879">
    <property type="component" value="Unassembled WGS sequence"/>
</dbReference>
<dbReference type="SUPFAM" id="SSF56300">
    <property type="entry name" value="Metallo-dependent phosphatases"/>
    <property type="match status" value="1"/>
</dbReference>
<proteinExistence type="predicted"/>
<dbReference type="InterPro" id="IPR004843">
    <property type="entry name" value="Calcineurin-like_PHP"/>
</dbReference>
<protein>
    <submittedName>
        <fullName evidence="2">3',5'-cyclic AMP phosphodiesterase CpdA</fullName>
    </submittedName>
</protein>
<reference evidence="2 3" key="1">
    <citation type="submission" date="2020-08" db="EMBL/GenBank/DDBJ databases">
        <title>Genomic Encyclopedia of Type Strains, Phase IV (KMG-IV): sequencing the most valuable type-strain genomes for metagenomic binning, comparative biology and taxonomic classification.</title>
        <authorList>
            <person name="Goeker M."/>
        </authorList>
    </citation>
    <scope>NUCLEOTIDE SEQUENCE [LARGE SCALE GENOMIC DNA]</scope>
    <source>
        <strain evidence="2 3">DSM 100734</strain>
    </source>
</reference>
<evidence type="ECO:0000259" key="1">
    <source>
        <dbReference type="Pfam" id="PF00149"/>
    </source>
</evidence>
<dbReference type="InterPro" id="IPR029052">
    <property type="entry name" value="Metallo-depent_PP-like"/>
</dbReference>
<comment type="caution">
    <text evidence="2">The sequence shown here is derived from an EMBL/GenBank/DDBJ whole genome shotgun (WGS) entry which is preliminary data.</text>
</comment>
<sequence length="507" mass="56144">MQIAVVADVHLHDLYGGYGWIEEGSGDIALRTFEDTMASTRVFNESHAAFFAVLDDIVRRGIRDVVLLGDYSDDGQPGAVAALKRILSSYEERHGLRFFATFGNHDCFGPATRHQAKWLTKGDGLDPLLVTSNDDAPAPAVFEIGMLGMSTEDAVEAMATYGINGLDDVFHWETPFGGSNQLAKRHAPGGDLAGFDFSYLVEPQDGLWLLILDANVFHRDNGAWQVRSNAAWDHVLAQRPYMLDWIADVAERARRMGKTLLAFSHYPAIPLAMTGKGSKRKAACTPDWSERMPSLESGRLLAEAGLCWHFSGHMHVTGQIEHEGLVNIAVPSPVAYPGGYAVVTCDNENVECEFVRLKSVPGFDTAFAAYKTQVRRADMGPAFHEALAADDYSDFLHAHQKGVITSRHLRKDWPPGIVESLDMPVRQLIDAVPYLAGQLKHWPDIGEFQLVQMLEDYYFIRSGGEETMRALPEDRISFYRHLGNAVQTSGRMDLPIENLAVLLTALL</sequence>